<dbReference type="KEGG" id="gtt:GUITHDRAFT_104015"/>
<dbReference type="AlphaFoldDB" id="L1JNP0"/>
<dbReference type="EnsemblProtists" id="EKX50201">
    <property type="protein sequence ID" value="EKX50201"/>
    <property type="gene ID" value="GUITHDRAFT_104015"/>
</dbReference>
<proteinExistence type="predicted"/>
<dbReference type="PaxDb" id="55529-EKX50201"/>
<organism evidence="2">
    <name type="scientific">Guillardia theta (strain CCMP2712)</name>
    <name type="common">Cryptophyte</name>
    <dbReference type="NCBI Taxonomy" id="905079"/>
    <lineage>
        <taxon>Eukaryota</taxon>
        <taxon>Cryptophyceae</taxon>
        <taxon>Pyrenomonadales</taxon>
        <taxon>Geminigeraceae</taxon>
        <taxon>Guillardia</taxon>
    </lineage>
</organism>
<feature type="region of interest" description="Disordered" evidence="1">
    <location>
        <begin position="66"/>
        <end position="105"/>
    </location>
</feature>
<dbReference type="Proteomes" id="UP000011087">
    <property type="component" value="Unassembled WGS sequence"/>
</dbReference>
<name>L1JNP0_GUITC</name>
<reference evidence="3" key="3">
    <citation type="submission" date="2016-03" db="UniProtKB">
        <authorList>
            <consortium name="EnsemblProtists"/>
        </authorList>
    </citation>
    <scope>IDENTIFICATION</scope>
</reference>
<reference evidence="4" key="2">
    <citation type="submission" date="2012-11" db="EMBL/GenBank/DDBJ databases">
        <authorList>
            <person name="Kuo A."/>
            <person name="Curtis B.A."/>
            <person name="Tanifuji G."/>
            <person name="Burki F."/>
            <person name="Gruber A."/>
            <person name="Irimia M."/>
            <person name="Maruyama S."/>
            <person name="Arias M.C."/>
            <person name="Ball S.G."/>
            <person name="Gile G.H."/>
            <person name="Hirakawa Y."/>
            <person name="Hopkins J.F."/>
            <person name="Rensing S.A."/>
            <person name="Schmutz J."/>
            <person name="Symeonidi A."/>
            <person name="Elias M."/>
            <person name="Eveleigh R.J."/>
            <person name="Herman E.K."/>
            <person name="Klute M.J."/>
            <person name="Nakayama T."/>
            <person name="Obornik M."/>
            <person name="Reyes-Prieto A."/>
            <person name="Armbrust E.V."/>
            <person name="Aves S.J."/>
            <person name="Beiko R.G."/>
            <person name="Coutinho P."/>
            <person name="Dacks J.B."/>
            <person name="Durnford D.G."/>
            <person name="Fast N.M."/>
            <person name="Green B.R."/>
            <person name="Grisdale C."/>
            <person name="Hempe F."/>
            <person name="Henrissat B."/>
            <person name="Hoppner M.P."/>
            <person name="Ishida K.-I."/>
            <person name="Kim E."/>
            <person name="Koreny L."/>
            <person name="Kroth P.G."/>
            <person name="Liu Y."/>
            <person name="Malik S.-B."/>
            <person name="Maier U.G."/>
            <person name="McRose D."/>
            <person name="Mock T."/>
            <person name="Neilson J.A."/>
            <person name="Onodera N.T."/>
            <person name="Poole A.M."/>
            <person name="Pritham E.J."/>
            <person name="Richards T.A."/>
            <person name="Rocap G."/>
            <person name="Roy S.W."/>
            <person name="Sarai C."/>
            <person name="Schaack S."/>
            <person name="Shirato S."/>
            <person name="Slamovits C.H."/>
            <person name="Spencer D.F."/>
            <person name="Suzuki S."/>
            <person name="Worden A.Z."/>
            <person name="Zauner S."/>
            <person name="Barry K."/>
            <person name="Bell C."/>
            <person name="Bharti A.K."/>
            <person name="Crow J.A."/>
            <person name="Grimwood J."/>
            <person name="Kramer R."/>
            <person name="Lindquist E."/>
            <person name="Lucas S."/>
            <person name="Salamov A."/>
            <person name="McFadden G.I."/>
            <person name="Lane C.E."/>
            <person name="Keeling P.J."/>
            <person name="Gray M.W."/>
            <person name="Grigoriev I.V."/>
            <person name="Archibald J.M."/>
        </authorList>
    </citation>
    <scope>NUCLEOTIDE SEQUENCE</scope>
    <source>
        <strain evidence="4">CCMP2712</strain>
    </source>
</reference>
<dbReference type="HOGENOM" id="CLU_2241751_0_0_1"/>
<accession>L1JNP0</accession>
<dbReference type="eggNOG" id="ENOG502T0NT">
    <property type="taxonomic scope" value="Eukaryota"/>
</dbReference>
<dbReference type="EMBL" id="JH992979">
    <property type="protein sequence ID" value="EKX50201.1"/>
    <property type="molecule type" value="Genomic_DNA"/>
</dbReference>
<evidence type="ECO:0000313" key="4">
    <source>
        <dbReference type="Proteomes" id="UP000011087"/>
    </source>
</evidence>
<evidence type="ECO:0000313" key="3">
    <source>
        <dbReference type="EnsemblProtists" id="EKX50201"/>
    </source>
</evidence>
<feature type="compositionally biased region" description="Basic and acidic residues" evidence="1">
    <location>
        <begin position="66"/>
        <end position="75"/>
    </location>
</feature>
<sequence length="105" mass="12148">MEEKDISTNEVQFVDSSERCIVVLPIEEDVKSRNIECEESKEDVEKALQLHVALMKPSLLELPAVAEKEEEREGTENEELDEPKVAWKNAMDETIEEEWEDEARS</sequence>
<evidence type="ECO:0000313" key="2">
    <source>
        <dbReference type="EMBL" id="EKX50201.1"/>
    </source>
</evidence>
<evidence type="ECO:0000256" key="1">
    <source>
        <dbReference type="SAM" id="MobiDB-lite"/>
    </source>
</evidence>
<dbReference type="RefSeq" id="XP_005837181.1">
    <property type="nucleotide sequence ID" value="XM_005837124.1"/>
</dbReference>
<keyword evidence="4" id="KW-1185">Reference proteome</keyword>
<gene>
    <name evidence="2" type="ORF">GUITHDRAFT_104015</name>
</gene>
<feature type="compositionally biased region" description="Acidic residues" evidence="1">
    <location>
        <begin position="93"/>
        <end position="105"/>
    </location>
</feature>
<reference evidence="2 4" key="1">
    <citation type="journal article" date="2012" name="Nature">
        <title>Algal genomes reveal evolutionary mosaicism and the fate of nucleomorphs.</title>
        <authorList>
            <consortium name="DOE Joint Genome Institute"/>
            <person name="Curtis B.A."/>
            <person name="Tanifuji G."/>
            <person name="Burki F."/>
            <person name="Gruber A."/>
            <person name="Irimia M."/>
            <person name="Maruyama S."/>
            <person name="Arias M.C."/>
            <person name="Ball S.G."/>
            <person name="Gile G.H."/>
            <person name="Hirakawa Y."/>
            <person name="Hopkins J.F."/>
            <person name="Kuo A."/>
            <person name="Rensing S.A."/>
            <person name="Schmutz J."/>
            <person name="Symeonidi A."/>
            <person name="Elias M."/>
            <person name="Eveleigh R.J."/>
            <person name="Herman E.K."/>
            <person name="Klute M.J."/>
            <person name="Nakayama T."/>
            <person name="Obornik M."/>
            <person name="Reyes-Prieto A."/>
            <person name="Armbrust E.V."/>
            <person name="Aves S.J."/>
            <person name="Beiko R.G."/>
            <person name="Coutinho P."/>
            <person name="Dacks J.B."/>
            <person name="Durnford D.G."/>
            <person name="Fast N.M."/>
            <person name="Green B.R."/>
            <person name="Grisdale C.J."/>
            <person name="Hempel F."/>
            <person name="Henrissat B."/>
            <person name="Hoppner M.P."/>
            <person name="Ishida K."/>
            <person name="Kim E."/>
            <person name="Koreny L."/>
            <person name="Kroth P.G."/>
            <person name="Liu Y."/>
            <person name="Malik S.B."/>
            <person name="Maier U.G."/>
            <person name="McRose D."/>
            <person name="Mock T."/>
            <person name="Neilson J.A."/>
            <person name="Onodera N.T."/>
            <person name="Poole A.M."/>
            <person name="Pritham E.J."/>
            <person name="Richards T.A."/>
            <person name="Rocap G."/>
            <person name="Roy S.W."/>
            <person name="Sarai C."/>
            <person name="Schaack S."/>
            <person name="Shirato S."/>
            <person name="Slamovits C.H."/>
            <person name="Spencer D.F."/>
            <person name="Suzuki S."/>
            <person name="Worden A.Z."/>
            <person name="Zauner S."/>
            <person name="Barry K."/>
            <person name="Bell C."/>
            <person name="Bharti A.K."/>
            <person name="Crow J.A."/>
            <person name="Grimwood J."/>
            <person name="Kramer R."/>
            <person name="Lindquist E."/>
            <person name="Lucas S."/>
            <person name="Salamov A."/>
            <person name="McFadden G.I."/>
            <person name="Lane C.E."/>
            <person name="Keeling P.J."/>
            <person name="Gray M.W."/>
            <person name="Grigoriev I.V."/>
            <person name="Archibald J.M."/>
        </authorList>
    </citation>
    <scope>NUCLEOTIDE SEQUENCE</scope>
    <source>
        <strain evidence="2 4">CCMP2712</strain>
    </source>
</reference>
<protein>
    <submittedName>
        <fullName evidence="2 3">Uncharacterized protein</fullName>
    </submittedName>
</protein>
<dbReference type="OrthoDB" id="515366at2759"/>
<dbReference type="GeneID" id="17307027"/>